<evidence type="ECO:0000259" key="1">
    <source>
        <dbReference type="Pfam" id="PF20253"/>
    </source>
</evidence>
<feature type="domain" description="DUF6604" evidence="1">
    <location>
        <begin position="1"/>
        <end position="177"/>
    </location>
</feature>
<dbReference type="PANTHER" id="PTHR38795:SF1">
    <property type="entry name" value="DUF6604 DOMAIN-CONTAINING PROTEIN"/>
    <property type="match status" value="1"/>
</dbReference>
<dbReference type="AlphaFoldDB" id="A0A6A6II41"/>
<dbReference type="Proteomes" id="UP000800094">
    <property type="component" value="Unassembled WGS sequence"/>
</dbReference>
<keyword evidence="3" id="KW-1185">Reference proteome</keyword>
<dbReference type="EMBL" id="ML987195">
    <property type="protein sequence ID" value="KAF2249572.1"/>
    <property type="molecule type" value="Genomic_DNA"/>
</dbReference>
<dbReference type="RefSeq" id="XP_033684576.1">
    <property type="nucleotide sequence ID" value="XM_033829098.1"/>
</dbReference>
<sequence>MPRSVWRCYKSAIAARRRYADRYAKDQLADPRDNEGHLYFNWVLEQMEILLKDRVVVQKVAKAQVGDVEEVTTEPLANLFEKLNLATTEDEDFESDGERDIMDTTSDISSTSKVYVPKLSKEEELRFEWFCFLEDAQKAWKHIQTVWTSTEDQNNPPDPGVAAFITEAAIELIGYQEQQIYARAMAIGGKAALVIGADPSDPFYLGLTTLRDIANIRKSHKGYIFPLEPLSERYYDLQDPTLVAKDQTLVQYMMELGMESMVRKGLWETEKIRSVSYEQPLPAASLDQVSVVLQAINDGGPISVQAALAAETILSLSVGTHLGSSTAFSKLLSLGQALDKRMTEAGKKVQFAQDHRKLAETFRTVRGWVCAWPFPGARRHKLQAAQKNDSLMGAMRGCVLPPDDSDFLRKANPVLCGKLRLTLFTYYEEAGLSLANTSPHVYAMSYLYNGLKQTERLSNTWGSIKAISKRHSQELFMGPDFPVEAERMVDRMRVSAGTNPHFLKVSKYGNPSGRAVPATKHARQSNKTWDMDTLPTIQILRDYLHDEETLLRTLYRFGTEMQKALPERNRKSIDELGLIHFLETLQEALEEAVARMKMDYVTINCACSVLFQKMEAKMGSSIDGKAATPEEWMAHTTRSYVIANTVLRELWDMEDSVKARKAAKLAPALFPTPLADIASEVIAEYVKAGGKGIPS</sequence>
<proteinExistence type="predicted"/>
<protein>
    <recommendedName>
        <fullName evidence="1">DUF6604 domain-containing protein</fullName>
    </recommendedName>
</protein>
<evidence type="ECO:0000313" key="3">
    <source>
        <dbReference type="Proteomes" id="UP000800094"/>
    </source>
</evidence>
<name>A0A6A6II41_9PLEO</name>
<accession>A0A6A6II41</accession>
<dbReference type="PANTHER" id="PTHR38795">
    <property type="entry name" value="DUF6604 DOMAIN-CONTAINING PROTEIN"/>
    <property type="match status" value="1"/>
</dbReference>
<dbReference type="InterPro" id="IPR046539">
    <property type="entry name" value="DUF6604"/>
</dbReference>
<gene>
    <name evidence="2" type="ORF">BU26DRAFT_519596</name>
</gene>
<organism evidence="2 3">
    <name type="scientific">Trematosphaeria pertusa</name>
    <dbReference type="NCBI Taxonomy" id="390896"/>
    <lineage>
        <taxon>Eukaryota</taxon>
        <taxon>Fungi</taxon>
        <taxon>Dikarya</taxon>
        <taxon>Ascomycota</taxon>
        <taxon>Pezizomycotina</taxon>
        <taxon>Dothideomycetes</taxon>
        <taxon>Pleosporomycetidae</taxon>
        <taxon>Pleosporales</taxon>
        <taxon>Massarineae</taxon>
        <taxon>Trematosphaeriaceae</taxon>
        <taxon>Trematosphaeria</taxon>
    </lineage>
</organism>
<dbReference type="Pfam" id="PF20253">
    <property type="entry name" value="DUF6604"/>
    <property type="match status" value="1"/>
</dbReference>
<dbReference type="GeneID" id="54582428"/>
<evidence type="ECO:0000313" key="2">
    <source>
        <dbReference type="EMBL" id="KAF2249572.1"/>
    </source>
</evidence>
<dbReference type="OrthoDB" id="5238236at2759"/>
<reference evidence="2" key="1">
    <citation type="journal article" date="2020" name="Stud. Mycol.">
        <title>101 Dothideomycetes genomes: a test case for predicting lifestyles and emergence of pathogens.</title>
        <authorList>
            <person name="Haridas S."/>
            <person name="Albert R."/>
            <person name="Binder M."/>
            <person name="Bloem J."/>
            <person name="Labutti K."/>
            <person name="Salamov A."/>
            <person name="Andreopoulos B."/>
            <person name="Baker S."/>
            <person name="Barry K."/>
            <person name="Bills G."/>
            <person name="Bluhm B."/>
            <person name="Cannon C."/>
            <person name="Castanera R."/>
            <person name="Culley D."/>
            <person name="Daum C."/>
            <person name="Ezra D."/>
            <person name="Gonzalez J."/>
            <person name="Henrissat B."/>
            <person name="Kuo A."/>
            <person name="Liang C."/>
            <person name="Lipzen A."/>
            <person name="Lutzoni F."/>
            <person name="Magnuson J."/>
            <person name="Mondo S."/>
            <person name="Nolan M."/>
            <person name="Ohm R."/>
            <person name="Pangilinan J."/>
            <person name="Park H.-J."/>
            <person name="Ramirez L."/>
            <person name="Alfaro M."/>
            <person name="Sun H."/>
            <person name="Tritt A."/>
            <person name="Yoshinaga Y."/>
            <person name="Zwiers L.-H."/>
            <person name="Turgeon B."/>
            <person name="Goodwin S."/>
            <person name="Spatafora J."/>
            <person name="Crous P."/>
            <person name="Grigoriev I."/>
        </authorList>
    </citation>
    <scope>NUCLEOTIDE SEQUENCE</scope>
    <source>
        <strain evidence="2">CBS 122368</strain>
    </source>
</reference>